<dbReference type="InterPro" id="IPR011006">
    <property type="entry name" value="CheY-like_superfamily"/>
</dbReference>
<dbReference type="EMBL" id="JAJEWP010000001">
    <property type="protein sequence ID" value="MCC2614709.1"/>
    <property type="molecule type" value="Genomic_DNA"/>
</dbReference>
<dbReference type="SMART" id="SM00304">
    <property type="entry name" value="HAMP"/>
    <property type="match status" value="1"/>
</dbReference>
<organism evidence="12 13">
    <name type="scientific">Fluctibacter halophilus</name>
    <dbReference type="NCBI Taxonomy" id="226011"/>
    <lineage>
        <taxon>Bacteria</taxon>
        <taxon>Pseudomonadati</taxon>
        <taxon>Pseudomonadota</taxon>
        <taxon>Gammaproteobacteria</taxon>
        <taxon>Alteromonadales</taxon>
        <taxon>Alteromonadaceae</taxon>
        <taxon>Fluctibacter</taxon>
    </lineage>
</organism>
<dbReference type="SUPFAM" id="SSF47384">
    <property type="entry name" value="Homodimeric domain of signal transducing histidine kinase"/>
    <property type="match status" value="1"/>
</dbReference>
<dbReference type="EC" id="2.7.13.3" evidence="3"/>
<evidence type="ECO:0000259" key="9">
    <source>
        <dbReference type="PROSITE" id="PS50109"/>
    </source>
</evidence>
<feature type="transmembrane region" description="Helical" evidence="8">
    <location>
        <begin position="12"/>
        <end position="34"/>
    </location>
</feature>
<comment type="subcellular location">
    <subcellularLocation>
        <location evidence="2">Membrane</location>
    </subcellularLocation>
</comment>
<evidence type="ECO:0000256" key="4">
    <source>
        <dbReference type="ARBA" id="ARBA00022553"/>
    </source>
</evidence>
<dbReference type="CDD" id="cd17546">
    <property type="entry name" value="REC_hyHK_CKI1_RcsC-like"/>
    <property type="match status" value="1"/>
</dbReference>
<dbReference type="PROSITE" id="PS50885">
    <property type="entry name" value="HAMP"/>
    <property type="match status" value="1"/>
</dbReference>
<keyword evidence="8" id="KW-1133">Transmembrane helix</keyword>
<dbReference type="Pfam" id="PF00672">
    <property type="entry name" value="HAMP"/>
    <property type="match status" value="1"/>
</dbReference>
<dbReference type="SMART" id="SM00448">
    <property type="entry name" value="REC"/>
    <property type="match status" value="1"/>
</dbReference>
<dbReference type="PANTHER" id="PTHR43047">
    <property type="entry name" value="TWO-COMPONENT HISTIDINE PROTEIN KINASE"/>
    <property type="match status" value="1"/>
</dbReference>
<evidence type="ECO:0000313" key="12">
    <source>
        <dbReference type="EMBL" id="MCC2614709.1"/>
    </source>
</evidence>
<dbReference type="Pfam" id="PF00072">
    <property type="entry name" value="Response_reg"/>
    <property type="match status" value="1"/>
</dbReference>
<evidence type="ECO:0000259" key="11">
    <source>
        <dbReference type="PROSITE" id="PS50885"/>
    </source>
</evidence>
<evidence type="ECO:0000256" key="5">
    <source>
        <dbReference type="ARBA" id="ARBA00022679"/>
    </source>
</evidence>
<dbReference type="CDD" id="cd16922">
    <property type="entry name" value="HATPase_EvgS-ArcB-TorS-like"/>
    <property type="match status" value="1"/>
</dbReference>
<feature type="domain" description="Response regulatory" evidence="10">
    <location>
        <begin position="617"/>
        <end position="731"/>
    </location>
</feature>
<keyword evidence="5" id="KW-0808">Transferase</keyword>
<feature type="domain" description="Histidine kinase" evidence="9">
    <location>
        <begin position="371"/>
        <end position="591"/>
    </location>
</feature>
<evidence type="ECO:0000313" key="13">
    <source>
        <dbReference type="Proteomes" id="UP001520878"/>
    </source>
</evidence>
<keyword evidence="8" id="KW-0472">Membrane</keyword>
<name>A0ABS8G4Y1_9ALTE</name>
<reference evidence="12 13" key="1">
    <citation type="submission" date="2021-10" db="EMBL/GenBank/DDBJ databases">
        <title>Draft genome of Aestuariibacter halophilus JC2043.</title>
        <authorList>
            <person name="Emsley S.A."/>
            <person name="Pfannmuller K.M."/>
            <person name="Ushijima B."/>
            <person name="Saw J.H."/>
            <person name="Videau P."/>
        </authorList>
    </citation>
    <scope>NUCLEOTIDE SEQUENCE [LARGE SCALE GENOMIC DNA]</scope>
    <source>
        <strain evidence="12 13">JC2043</strain>
    </source>
</reference>
<protein>
    <recommendedName>
        <fullName evidence="3">histidine kinase</fullName>
        <ecNumber evidence="3">2.7.13.3</ecNumber>
    </recommendedName>
</protein>
<dbReference type="PROSITE" id="PS50109">
    <property type="entry name" value="HIS_KIN"/>
    <property type="match status" value="1"/>
</dbReference>
<dbReference type="Gene3D" id="6.10.340.10">
    <property type="match status" value="1"/>
</dbReference>
<evidence type="ECO:0000256" key="2">
    <source>
        <dbReference type="ARBA" id="ARBA00004370"/>
    </source>
</evidence>
<keyword evidence="6" id="KW-0418">Kinase</keyword>
<evidence type="ECO:0000256" key="7">
    <source>
        <dbReference type="PROSITE-ProRule" id="PRU00169"/>
    </source>
</evidence>
<dbReference type="PANTHER" id="PTHR43047:SF64">
    <property type="entry name" value="HISTIDINE KINASE CONTAINING CHEY-HOMOLOGOUS RECEIVER DOMAIN AND PAS DOMAIN-RELATED"/>
    <property type="match status" value="1"/>
</dbReference>
<gene>
    <name evidence="12" type="ORF">LJ739_00455</name>
</gene>
<dbReference type="CDD" id="cd00082">
    <property type="entry name" value="HisKA"/>
    <property type="match status" value="1"/>
</dbReference>
<dbReference type="Pfam" id="PF02518">
    <property type="entry name" value="HATPase_c"/>
    <property type="match status" value="1"/>
</dbReference>
<dbReference type="SMART" id="SM00388">
    <property type="entry name" value="HisKA"/>
    <property type="match status" value="1"/>
</dbReference>
<dbReference type="Proteomes" id="UP001520878">
    <property type="component" value="Unassembled WGS sequence"/>
</dbReference>
<feature type="domain" description="HAMP" evidence="11">
    <location>
        <begin position="297"/>
        <end position="349"/>
    </location>
</feature>
<accession>A0ABS8G4Y1</accession>
<dbReference type="Pfam" id="PF00512">
    <property type="entry name" value="HisKA"/>
    <property type="match status" value="1"/>
</dbReference>
<dbReference type="InterPro" id="IPR003594">
    <property type="entry name" value="HATPase_dom"/>
</dbReference>
<proteinExistence type="predicted"/>
<dbReference type="Gene3D" id="3.40.50.2300">
    <property type="match status" value="1"/>
</dbReference>
<dbReference type="InterPro" id="IPR036097">
    <property type="entry name" value="HisK_dim/P_sf"/>
</dbReference>
<comment type="catalytic activity">
    <reaction evidence="1">
        <text>ATP + protein L-histidine = ADP + protein N-phospho-L-histidine.</text>
        <dbReference type="EC" id="2.7.13.3"/>
    </reaction>
</comment>
<dbReference type="SMART" id="SM00387">
    <property type="entry name" value="HATPase_c"/>
    <property type="match status" value="1"/>
</dbReference>
<keyword evidence="4 7" id="KW-0597">Phosphoprotein</keyword>
<keyword evidence="13" id="KW-1185">Reference proteome</keyword>
<dbReference type="CDD" id="cd06225">
    <property type="entry name" value="HAMP"/>
    <property type="match status" value="1"/>
</dbReference>
<dbReference type="SUPFAM" id="SSF55874">
    <property type="entry name" value="ATPase domain of HSP90 chaperone/DNA topoisomerase II/histidine kinase"/>
    <property type="match status" value="1"/>
</dbReference>
<dbReference type="PROSITE" id="PS50110">
    <property type="entry name" value="RESPONSE_REGULATORY"/>
    <property type="match status" value="1"/>
</dbReference>
<dbReference type="Gene3D" id="1.10.287.130">
    <property type="match status" value="1"/>
</dbReference>
<feature type="modified residue" description="4-aspartylphosphate" evidence="7">
    <location>
        <position position="666"/>
    </location>
</feature>
<feature type="transmembrane region" description="Helical" evidence="8">
    <location>
        <begin position="274"/>
        <end position="295"/>
    </location>
</feature>
<dbReference type="InterPro" id="IPR036890">
    <property type="entry name" value="HATPase_C_sf"/>
</dbReference>
<evidence type="ECO:0000256" key="6">
    <source>
        <dbReference type="ARBA" id="ARBA00022777"/>
    </source>
</evidence>
<evidence type="ECO:0000259" key="10">
    <source>
        <dbReference type="PROSITE" id="PS50110"/>
    </source>
</evidence>
<dbReference type="InterPro" id="IPR003661">
    <property type="entry name" value="HisK_dim/P_dom"/>
</dbReference>
<dbReference type="RefSeq" id="WP_229156630.1">
    <property type="nucleotide sequence ID" value="NZ_JAJEWP010000001.1"/>
</dbReference>
<dbReference type="InterPro" id="IPR001789">
    <property type="entry name" value="Sig_transdc_resp-reg_receiver"/>
</dbReference>
<dbReference type="Gene3D" id="3.30.565.10">
    <property type="entry name" value="Histidine kinase-like ATPase, C-terminal domain"/>
    <property type="match status" value="1"/>
</dbReference>
<evidence type="ECO:0000256" key="1">
    <source>
        <dbReference type="ARBA" id="ARBA00000085"/>
    </source>
</evidence>
<dbReference type="InterPro" id="IPR003660">
    <property type="entry name" value="HAMP_dom"/>
</dbReference>
<dbReference type="SUPFAM" id="SSF52172">
    <property type="entry name" value="CheY-like"/>
    <property type="match status" value="1"/>
</dbReference>
<dbReference type="InterPro" id="IPR005467">
    <property type="entry name" value="His_kinase_dom"/>
</dbReference>
<comment type="caution">
    <text evidence="12">The sequence shown here is derived from an EMBL/GenBank/DDBJ whole genome shotgun (WGS) entry which is preliminary data.</text>
</comment>
<evidence type="ECO:0000256" key="3">
    <source>
        <dbReference type="ARBA" id="ARBA00012438"/>
    </source>
</evidence>
<dbReference type="PRINTS" id="PR00344">
    <property type="entry name" value="BCTRLSENSOR"/>
</dbReference>
<sequence>MAAAKERSFSRTLVLYTSIFVLLPLLAGVGYLLFDSYRTTAEQARWSVQKDTENTAAHIRNALYGVRYLLAELSRKKALGEVSENILFSQASHSALQDFVENTPAIAEVFIGDGSPYVIEGYPSSTYRYNLLPLANLANQLMSRERMALPRLLALPEYALTDQASNTAHYELYFALPLRKVMPSIITPYKTTGILLAKVNLPQLLDGQVQGLHNVAIQLGDYPLNTPQLPEQGEWLSSDYTISDEELHFYQQDALTLTLSQPTAQYFDRFYQNLQYSLVFGVLSVVLLWFILLLLMRRLQAPLRQLISISQRVKRGDYQAAKDPVPYSEFAQVASALDRMATTIREQLIGLRKAKEQAEQSEQLKSQFLANMSHEIRTPMNGIIGLIQVLDNRLDEPELKGLVTKLHESADLLLTIVNDILDLSKIEAGKLHIQTEDFDLPKLLHDIVQPFQLLADKKALTIDVDIPENLPVFWHADPLRLRQVIGNLISNAVKFTDQGAITVRASQRMESGVPMLCFHVQDTGMGMTQEQVSRLFQRFEQGDASTTRRFGGTGLGLAICKKLTELMGGDMQVVSHVGSGSTIRVLIQAQPVDTENVTTTTTPSQPSDEIPDLSGYKVLVAEDNTINQHVLQHMLDLTGITCLFVGDGVQAVEACRKIQPDIVLMDVQMPEMDGITATRQLRAAGLAMPIIMQTANVMAEDISAYIDAGADGYLPKPILQNVLFDILLRFLPDRPAAKPATPGSGIEQ</sequence>
<dbReference type="InterPro" id="IPR004358">
    <property type="entry name" value="Sig_transdc_His_kin-like_C"/>
</dbReference>
<evidence type="ECO:0000256" key="8">
    <source>
        <dbReference type="SAM" id="Phobius"/>
    </source>
</evidence>
<keyword evidence="8" id="KW-0812">Transmembrane</keyword>